<evidence type="ECO:0000313" key="10">
    <source>
        <dbReference type="EMBL" id="RPB17710.1"/>
    </source>
</evidence>
<keyword evidence="11" id="KW-1185">Reference proteome</keyword>
<comment type="similarity">
    <text evidence="3 8">Belongs to the CGR1 family.</text>
</comment>
<proteinExistence type="inferred from homology"/>
<dbReference type="OrthoDB" id="3942380at2759"/>
<evidence type="ECO:0000256" key="6">
    <source>
        <dbReference type="ARBA" id="ARBA00023054"/>
    </source>
</evidence>
<keyword evidence="5 8" id="KW-0698">rRNA processing</keyword>
<dbReference type="Proteomes" id="UP000277580">
    <property type="component" value="Unassembled WGS sequence"/>
</dbReference>
<dbReference type="EMBL" id="ML119105">
    <property type="protein sequence ID" value="RPB17710.1"/>
    <property type="molecule type" value="Genomic_DNA"/>
</dbReference>
<evidence type="ECO:0000256" key="2">
    <source>
        <dbReference type="ARBA" id="ARBA00004604"/>
    </source>
</evidence>
<dbReference type="Pfam" id="PF03879">
    <property type="entry name" value="Cgr1"/>
    <property type="match status" value="1"/>
</dbReference>
<protein>
    <recommendedName>
        <fullName evidence="8">rRNA-processing protein</fullName>
    </recommendedName>
</protein>
<evidence type="ECO:0000256" key="1">
    <source>
        <dbReference type="ARBA" id="ARBA00004090"/>
    </source>
</evidence>
<dbReference type="GO" id="GO:0006364">
    <property type="term" value="P:rRNA processing"/>
    <property type="evidence" value="ECO:0007669"/>
    <property type="project" value="UniProtKB-UniRule"/>
</dbReference>
<organism evidence="10 11">
    <name type="scientific">Morchella conica CCBAS932</name>
    <dbReference type="NCBI Taxonomy" id="1392247"/>
    <lineage>
        <taxon>Eukaryota</taxon>
        <taxon>Fungi</taxon>
        <taxon>Dikarya</taxon>
        <taxon>Ascomycota</taxon>
        <taxon>Pezizomycotina</taxon>
        <taxon>Pezizomycetes</taxon>
        <taxon>Pezizales</taxon>
        <taxon>Morchellaceae</taxon>
        <taxon>Morchella</taxon>
    </lineage>
</organism>
<evidence type="ECO:0000256" key="8">
    <source>
        <dbReference type="RuleBase" id="RU363084"/>
    </source>
</evidence>
<dbReference type="InterPro" id="IPR005579">
    <property type="entry name" value="Cgr1-like"/>
</dbReference>
<keyword evidence="4 8" id="KW-0690">Ribosome biogenesis</keyword>
<sequence length="126" mass="14290">MAETVGTAAPAAQDIVGASIAPIAGARKNGKQWKPAKQAFRPKAGTSKTWEARLEERKAQAAMKSREKELKEEKEAARVVRIAALKTKREAKAEKERYEKLAEKMHAKRVERLKRREKRNKALKER</sequence>
<evidence type="ECO:0000256" key="5">
    <source>
        <dbReference type="ARBA" id="ARBA00022552"/>
    </source>
</evidence>
<evidence type="ECO:0000256" key="9">
    <source>
        <dbReference type="SAM" id="MobiDB-lite"/>
    </source>
</evidence>
<feature type="coiled-coil region" evidence="8">
    <location>
        <begin position="56"/>
        <end position="111"/>
    </location>
</feature>
<gene>
    <name evidence="10" type="ORF">P167DRAFT_531239</name>
</gene>
<accession>A0A3N4L498</accession>
<dbReference type="GO" id="GO:0005730">
    <property type="term" value="C:nucleolus"/>
    <property type="evidence" value="ECO:0007669"/>
    <property type="project" value="UniProtKB-SubCell"/>
</dbReference>
<dbReference type="STRING" id="1392247.A0A3N4L498"/>
<comment type="function">
    <text evidence="1 8">Involved in nucleolar integrity and required for processing of the pre-rRNA for the 60S ribosome subunit.</text>
</comment>
<dbReference type="InParanoid" id="A0A3N4L498"/>
<evidence type="ECO:0000313" key="11">
    <source>
        <dbReference type="Proteomes" id="UP000277580"/>
    </source>
</evidence>
<evidence type="ECO:0000256" key="3">
    <source>
        <dbReference type="ARBA" id="ARBA00007869"/>
    </source>
</evidence>
<evidence type="ECO:0000256" key="7">
    <source>
        <dbReference type="ARBA" id="ARBA00023242"/>
    </source>
</evidence>
<name>A0A3N4L498_9PEZI</name>
<comment type="subcellular location">
    <subcellularLocation>
        <location evidence="2 8">Nucleus</location>
        <location evidence="2 8">Nucleolus</location>
    </subcellularLocation>
</comment>
<dbReference type="AlphaFoldDB" id="A0A3N4L498"/>
<keyword evidence="6 8" id="KW-0175">Coiled coil</keyword>
<feature type="region of interest" description="Disordered" evidence="9">
    <location>
        <begin position="29"/>
        <end position="49"/>
    </location>
</feature>
<reference evidence="10 11" key="1">
    <citation type="journal article" date="2018" name="Nat. Ecol. Evol.">
        <title>Pezizomycetes genomes reveal the molecular basis of ectomycorrhizal truffle lifestyle.</title>
        <authorList>
            <person name="Murat C."/>
            <person name="Payen T."/>
            <person name="Noel B."/>
            <person name="Kuo A."/>
            <person name="Morin E."/>
            <person name="Chen J."/>
            <person name="Kohler A."/>
            <person name="Krizsan K."/>
            <person name="Balestrini R."/>
            <person name="Da Silva C."/>
            <person name="Montanini B."/>
            <person name="Hainaut M."/>
            <person name="Levati E."/>
            <person name="Barry K.W."/>
            <person name="Belfiori B."/>
            <person name="Cichocki N."/>
            <person name="Clum A."/>
            <person name="Dockter R.B."/>
            <person name="Fauchery L."/>
            <person name="Guy J."/>
            <person name="Iotti M."/>
            <person name="Le Tacon F."/>
            <person name="Lindquist E.A."/>
            <person name="Lipzen A."/>
            <person name="Malagnac F."/>
            <person name="Mello A."/>
            <person name="Molinier V."/>
            <person name="Miyauchi S."/>
            <person name="Poulain J."/>
            <person name="Riccioni C."/>
            <person name="Rubini A."/>
            <person name="Sitrit Y."/>
            <person name="Splivallo R."/>
            <person name="Traeger S."/>
            <person name="Wang M."/>
            <person name="Zifcakova L."/>
            <person name="Wipf D."/>
            <person name="Zambonelli A."/>
            <person name="Paolocci F."/>
            <person name="Nowrousian M."/>
            <person name="Ottonello S."/>
            <person name="Baldrian P."/>
            <person name="Spatafora J.W."/>
            <person name="Henrissat B."/>
            <person name="Nagy L.G."/>
            <person name="Aury J.M."/>
            <person name="Wincker P."/>
            <person name="Grigoriev I.V."/>
            <person name="Bonfante P."/>
            <person name="Martin F.M."/>
        </authorList>
    </citation>
    <scope>NUCLEOTIDE SEQUENCE [LARGE SCALE GENOMIC DNA]</scope>
    <source>
        <strain evidence="10 11">CCBAS932</strain>
    </source>
</reference>
<evidence type="ECO:0000256" key="4">
    <source>
        <dbReference type="ARBA" id="ARBA00022517"/>
    </source>
</evidence>
<keyword evidence="7 8" id="KW-0539">Nucleus</keyword>